<dbReference type="Proteomes" id="UP000183144">
    <property type="component" value="Unassembled WGS sequence"/>
</dbReference>
<dbReference type="EMBL" id="MNUI01000028">
    <property type="protein sequence ID" value="OIN89476.1"/>
    <property type="molecule type" value="Genomic_DNA"/>
</dbReference>
<evidence type="ECO:0000256" key="9">
    <source>
        <dbReference type="RuleBase" id="RU003656"/>
    </source>
</evidence>
<evidence type="ECO:0000256" key="5">
    <source>
        <dbReference type="ARBA" id="ARBA00023136"/>
    </source>
</evidence>
<reference evidence="12 13" key="1">
    <citation type="journal article" date="2016" name="Environ. Microbiol.">
        <title>Genomic resolution of a cold subsurface aquifer community provides metabolic insights for novel microbes adapted to high CO concentrations.</title>
        <authorList>
            <person name="Probst A.J."/>
            <person name="Castelle C.J."/>
            <person name="Singh A."/>
            <person name="Brown C.T."/>
            <person name="Anantharaman K."/>
            <person name="Sharon I."/>
            <person name="Hug L.A."/>
            <person name="Burstein D."/>
            <person name="Emerson J.B."/>
            <person name="Thomas B.C."/>
            <person name="Banfield J.F."/>
        </authorList>
    </citation>
    <scope>NUCLEOTIDE SEQUENCE [LARGE SCALE GENOMIC DNA]</scope>
    <source>
        <strain evidence="12">CG1_02_47_37</strain>
    </source>
</reference>
<evidence type="ECO:0000256" key="8">
    <source>
        <dbReference type="HAMAP-Rule" id="MF_00530"/>
    </source>
</evidence>
<dbReference type="CDD" id="cd12152">
    <property type="entry name" value="F1-ATPase_delta"/>
    <property type="match status" value="1"/>
</dbReference>
<evidence type="ECO:0000256" key="2">
    <source>
        <dbReference type="ARBA" id="ARBA00005712"/>
    </source>
</evidence>
<dbReference type="InterPro" id="IPR036771">
    <property type="entry name" value="ATPsynth_dsu/esu_N"/>
</dbReference>
<dbReference type="SUPFAM" id="SSF46604">
    <property type="entry name" value="Epsilon subunit of F1F0-ATP synthase C-terminal domain"/>
    <property type="match status" value="1"/>
</dbReference>
<dbReference type="InterPro" id="IPR001469">
    <property type="entry name" value="ATP_synth_F1_dsu/esu"/>
</dbReference>
<dbReference type="GO" id="GO:0046933">
    <property type="term" value="F:proton-transporting ATP synthase activity, rotational mechanism"/>
    <property type="evidence" value="ECO:0007669"/>
    <property type="project" value="UniProtKB-UniRule"/>
</dbReference>
<evidence type="ECO:0000256" key="4">
    <source>
        <dbReference type="ARBA" id="ARBA00023065"/>
    </source>
</evidence>
<dbReference type="HAMAP" id="MF_00530">
    <property type="entry name" value="ATP_synth_epsil_bac"/>
    <property type="match status" value="1"/>
</dbReference>
<evidence type="ECO:0000313" key="13">
    <source>
        <dbReference type="Proteomes" id="UP000183144"/>
    </source>
</evidence>
<dbReference type="InterPro" id="IPR020547">
    <property type="entry name" value="ATP_synth_F1_esu_C"/>
</dbReference>
<evidence type="ECO:0000313" key="12">
    <source>
        <dbReference type="EMBL" id="OIN89476.1"/>
    </source>
</evidence>
<dbReference type="STRING" id="1805034.AUJ59_01435"/>
<evidence type="ECO:0000256" key="7">
    <source>
        <dbReference type="ARBA" id="ARBA00023310"/>
    </source>
</evidence>
<evidence type="ECO:0000256" key="3">
    <source>
        <dbReference type="ARBA" id="ARBA00022448"/>
    </source>
</evidence>
<gene>
    <name evidence="8" type="primary">atpC</name>
    <name evidence="12" type="ORF">AUJ59_01435</name>
</gene>
<feature type="domain" description="ATP synthase epsilon subunit C-terminal" evidence="10">
    <location>
        <begin position="86"/>
        <end position="130"/>
    </location>
</feature>
<evidence type="ECO:0000259" key="11">
    <source>
        <dbReference type="Pfam" id="PF02823"/>
    </source>
</evidence>
<dbReference type="Gene3D" id="2.60.15.10">
    <property type="entry name" value="F0F1 ATP synthase delta/epsilon subunit, N-terminal"/>
    <property type="match status" value="1"/>
</dbReference>
<dbReference type="GO" id="GO:0005524">
    <property type="term" value="F:ATP binding"/>
    <property type="evidence" value="ECO:0007669"/>
    <property type="project" value="UniProtKB-UniRule"/>
</dbReference>
<comment type="caution">
    <text evidence="12">The sequence shown here is derived from an EMBL/GenBank/DDBJ whole genome shotgun (WGS) entry which is preliminary data.</text>
</comment>
<keyword evidence="8" id="KW-1003">Cell membrane</keyword>
<accession>A0A1J4RT52</accession>
<sequence length="137" mass="15254">MKKLTLEILTQESRVFSGEADLILAPASDGQIGILPGHVSLLTRLHPGEMFIFHGPQIEVLALGGGLLDIHNNEVSVLADSAIRAEEIDIYKVEEARKKAEEALKQKLSTREYVLAEADLRQAVMELKVARRRHYGR</sequence>
<comment type="similarity">
    <text evidence="2 8 9">Belongs to the ATPase epsilon chain family.</text>
</comment>
<keyword evidence="6 8" id="KW-0139">CF(1)</keyword>
<keyword evidence="7 8" id="KW-0066">ATP synthesis</keyword>
<dbReference type="Pfam" id="PF00401">
    <property type="entry name" value="ATP-synt_DE"/>
    <property type="match status" value="1"/>
</dbReference>
<comment type="function">
    <text evidence="8">Produces ATP from ADP in the presence of a proton gradient across the membrane.</text>
</comment>
<keyword evidence="5 8" id="KW-0472">Membrane</keyword>
<feature type="domain" description="ATP synthase F1 complex delta/epsilon subunit N-terminal" evidence="11">
    <location>
        <begin position="4"/>
        <end position="82"/>
    </location>
</feature>
<evidence type="ECO:0000259" key="10">
    <source>
        <dbReference type="Pfam" id="PF00401"/>
    </source>
</evidence>
<comment type="subunit">
    <text evidence="8 9">F-type ATPases have 2 components, CF(1) - the catalytic core - and CF(0) - the membrane proton channel. CF(1) has five subunits: alpha(3), beta(3), gamma(1), delta(1), epsilon(1). CF(0) has three main subunits: a, b and c.</text>
</comment>
<keyword evidence="8" id="KW-0375">Hydrogen ion transport</keyword>
<keyword evidence="4 8" id="KW-0406">Ion transport</keyword>
<evidence type="ECO:0000256" key="6">
    <source>
        <dbReference type="ARBA" id="ARBA00023196"/>
    </source>
</evidence>
<dbReference type="GO" id="GO:0005886">
    <property type="term" value="C:plasma membrane"/>
    <property type="evidence" value="ECO:0007669"/>
    <property type="project" value="UniProtKB-SubCell"/>
</dbReference>
<dbReference type="InterPro" id="IPR036794">
    <property type="entry name" value="ATP_F1_dsu/esu_C_sf"/>
</dbReference>
<comment type="subcellular location">
    <subcellularLocation>
        <location evidence="1 8">Cell membrane</location>
        <topology evidence="1 8">Peripheral membrane protein</topology>
    </subcellularLocation>
</comment>
<organism evidence="12 13">
    <name type="scientific">Candidatus Beckwithbacteria bacterium CG1_02_47_37</name>
    <dbReference type="NCBI Taxonomy" id="1805034"/>
    <lineage>
        <taxon>Bacteria</taxon>
        <taxon>Candidatus Beckwithiibacteriota</taxon>
    </lineage>
</organism>
<dbReference type="PANTHER" id="PTHR13822:SF10">
    <property type="entry name" value="ATP SYNTHASE EPSILON CHAIN, CHLOROPLASTIC"/>
    <property type="match status" value="1"/>
</dbReference>
<dbReference type="SUPFAM" id="SSF51344">
    <property type="entry name" value="Epsilon subunit of F1F0-ATP synthase N-terminal domain"/>
    <property type="match status" value="1"/>
</dbReference>
<dbReference type="NCBIfam" id="TIGR01216">
    <property type="entry name" value="ATP_synt_epsi"/>
    <property type="match status" value="1"/>
</dbReference>
<evidence type="ECO:0000256" key="1">
    <source>
        <dbReference type="ARBA" id="ARBA00004202"/>
    </source>
</evidence>
<dbReference type="Pfam" id="PF02823">
    <property type="entry name" value="ATP-synt_DE_N"/>
    <property type="match status" value="1"/>
</dbReference>
<dbReference type="GO" id="GO:0045259">
    <property type="term" value="C:proton-transporting ATP synthase complex"/>
    <property type="evidence" value="ECO:0007669"/>
    <property type="project" value="UniProtKB-KW"/>
</dbReference>
<dbReference type="InterPro" id="IPR020546">
    <property type="entry name" value="ATP_synth_F1_dsu/esu_N"/>
</dbReference>
<name>A0A1J4RT52_9BACT</name>
<protein>
    <recommendedName>
        <fullName evidence="8">ATP synthase epsilon chain</fullName>
    </recommendedName>
    <alternativeName>
        <fullName evidence="8">ATP synthase F1 sector epsilon subunit</fullName>
    </alternativeName>
    <alternativeName>
        <fullName evidence="8">F-ATPase epsilon subunit</fullName>
    </alternativeName>
</protein>
<proteinExistence type="inferred from homology"/>
<keyword evidence="3 8" id="KW-0813">Transport</keyword>
<dbReference type="Gene3D" id="1.20.5.440">
    <property type="entry name" value="ATP synthase delta/epsilon subunit, C-terminal domain"/>
    <property type="match status" value="1"/>
</dbReference>
<dbReference type="AlphaFoldDB" id="A0A1J4RT52"/>
<dbReference type="PANTHER" id="PTHR13822">
    <property type="entry name" value="ATP SYNTHASE DELTA/EPSILON CHAIN"/>
    <property type="match status" value="1"/>
</dbReference>